<dbReference type="InterPro" id="IPR050325">
    <property type="entry name" value="Prot/Nucl_acid_deglycase"/>
</dbReference>
<evidence type="ECO:0000259" key="1">
    <source>
        <dbReference type="PROSITE" id="PS51186"/>
    </source>
</evidence>
<dbReference type="PANTHER" id="PTHR48094:SF5">
    <property type="entry name" value="PROTEIN DJ-1 HOMOLOG"/>
    <property type="match status" value="1"/>
</dbReference>
<dbReference type="CDD" id="cd03135">
    <property type="entry name" value="GATase1_DJ-1"/>
    <property type="match status" value="1"/>
</dbReference>
<sequence length="382" mass="43887">MKDITIRRPGIEELERIHAFFEEVLVDTFKKNNVYDRKELLQEEIWDKKRGIAQDFDTEGEERFFLLAEHKGEIIGSIEYGLSNDLLNSCTEGELKDMLEIGTVYVRPDWQKRGVSVLLMHSLFGVLKEKQVEEICFDSGYKIAQSIWCKRFGNPAYYLENYWGEGIHHMVWRVKIEEALERLIPKRDEKSFKILLLCAKGFETMEFSVFIDVLGWAKEEYGHDISVETCGFTVTVLSTFGVPVIMDRLIEEIRTEEYDALAIPGGFEQFGFYEEAYDERTLNLIRDFDRQGKIIASVCVGALSLGKSGILKNKRATTYHLQGGRQKQLAEFGAIVVNEPVVVDENIITSYCPETAPHVAFELLKKLVGEEDMLVVKRAMGY</sequence>
<comment type="caution">
    <text evidence="2">The sequence shown here is derived from an EMBL/GenBank/DDBJ whole genome shotgun (WGS) entry which is preliminary data.</text>
</comment>
<proteinExistence type="predicted"/>
<accession>A0A4R1QRX4</accession>
<evidence type="ECO:0000313" key="2">
    <source>
        <dbReference type="EMBL" id="TCL56629.1"/>
    </source>
</evidence>
<dbReference type="Pfam" id="PF00583">
    <property type="entry name" value="Acetyltransf_1"/>
    <property type="match status" value="1"/>
</dbReference>
<dbReference type="PANTHER" id="PTHR48094">
    <property type="entry name" value="PROTEIN/NUCLEIC ACID DEGLYCASE DJ-1-RELATED"/>
    <property type="match status" value="1"/>
</dbReference>
<dbReference type="GO" id="GO:0008233">
    <property type="term" value="F:peptidase activity"/>
    <property type="evidence" value="ECO:0007669"/>
    <property type="project" value="UniProtKB-KW"/>
</dbReference>
<dbReference type="Pfam" id="PF01965">
    <property type="entry name" value="DJ-1_PfpI"/>
    <property type="match status" value="1"/>
</dbReference>
<dbReference type="AlphaFoldDB" id="A0A4R1QRX4"/>
<dbReference type="STRING" id="1469948.GCA_000732725_01610"/>
<keyword evidence="2" id="KW-0378">Hydrolase</keyword>
<dbReference type="SUPFAM" id="SSF52317">
    <property type="entry name" value="Class I glutamine amidotransferase-like"/>
    <property type="match status" value="1"/>
</dbReference>
<dbReference type="GO" id="GO:0006508">
    <property type="term" value="P:proteolysis"/>
    <property type="evidence" value="ECO:0007669"/>
    <property type="project" value="UniProtKB-KW"/>
</dbReference>
<keyword evidence="2" id="KW-0645">Protease</keyword>
<feature type="domain" description="N-acetyltransferase" evidence="1">
    <location>
        <begin position="4"/>
        <end position="177"/>
    </location>
</feature>
<dbReference type="GO" id="GO:0016747">
    <property type="term" value="F:acyltransferase activity, transferring groups other than amino-acyl groups"/>
    <property type="evidence" value="ECO:0007669"/>
    <property type="project" value="InterPro"/>
</dbReference>
<dbReference type="InterPro" id="IPR016181">
    <property type="entry name" value="Acyl_CoA_acyltransferase"/>
</dbReference>
<dbReference type="InterPro" id="IPR029062">
    <property type="entry name" value="Class_I_gatase-like"/>
</dbReference>
<dbReference type="CDD" id="cd04301">
    <property type="entry name" value="NAT_SF"/>
    <property type="match status" value="1"/>
</dbReference>
<dbReference type="InterPro" id="IPR000182">
    <property type="entry name" value="GNAT_dom"/>
</dbReference>
<dbReference type="InterPro" id="IPR002818">
    <property type="entry name" value="DJ-1/PfpI"/>
</dbReference>
<gene>
    <name evidence="2" type="ORF">EDD76_111123</name>
</gene>
<protein>
    <submittedName>
        <fullName evidence="2">Putative intracellular protease/amidase</fullName>
    </submittedName>
</protein>
<dbReference type="Gene3D" id="3.40.630.30">
    <property type="match status" value="1"/>
</dbReference>
<keyword evidence="3" id="KW-1185">Reference proteome</keyword>
<reference evidence="2 3" key="1">
    <citation type="submission" date="2019-03" db="EMBL/GenBank/DDBJ databases">
        <title>Genomic Encyclopedia of Type Strains, Phase IV (KMG-IV): sequencing the most valuable type-strain genomes for metagenomic binning, comparative biology and taxonomic classification.</title>
        <authorList>
            <person name="Goeker M."/>
        </authorList>
    </citation>
    <scope>NUCLEOTIDE SEQUENCE [LARGE SCALE GENOMIC DNA]</scope>
    <source>
        <strain evidence="2 3">DSM 100556</strain>
    </source>
</reference>
<evidence type="ECO:0000313" key="3">
    <source>
        <dbReference type="Proteomes" id="UP000295718"/>
    </source>
</evidence>
<dbReference type="PROSITE" id="PS51186">
    <property type="entry name" value="GNAT"/>
    <property type="match status" value="1"/>
</dbReference>
<dbReference type="EMBL" id="SLUO01000011">
    <property type="protein sequence ID" value="TCL56629.1"/>
    <property type="molecule type" value="Genomic_DNA"/>
</dbReference>
<dbReference type="GO" id="GO:0005737">
    <property type="term" value="C:cytoplasm"/>
    <property type="evidence" value="ECO:0007669"/>
    <property type="project" value="TreeGrafter"/>
</dbReference>
<dbReference type="SUPFAM" id="SSF55729">
    <property type="entry name" value="Acyl-CoA N-acyltransferases (Nat)"/>
    <property type="match status" value="1"/>
</dbReference>
<dbReference type="Proteomes" id="UP000295718">
    <property type="component" value="Unassembled WGS sequence"/>
</dbReference>
<organism evidence="2 3">
    <name type="scientific">Kineothrix alysoides</name>
    <dbReference type="NCBI Taxonomy" id="1469948"/>
    <lineage>
        <taxon>Bacteria</taxon>
        <taxon>Bacillati</taxon>
        <taxon>Bacillota</taxon>
        <taxon>Clostridia</taxon>
        <taxon>Lachnospirales</taxon>
        <taxon>Lachnospiraceae</taxon>
        <taxon>Kineothrix</taxon>
    </lineage>
</organism>
<dbReference type="Gene3D" id="3.40.50.880">
    <property type="match status" value="1"/>
</dbReference>
<name>A0A4R1QRX4_9FIRM</name>
<dbReference type="RefSeq" id="WP_330373204.1">
    <property type="nucleotide sequence ID" value="NZ_JPNB01000001.1"/>
</dbReference>